<dbReference type="InterPro" id="IPR000189">
    <property type="entry name" value="Transglyc_AS"/>
</dbReference>
<dbReference type="PANTHER" id="PTHR37423">
    <property type="entry name" value="SOLUBLE LYTIC MUREIN TRANSGLYCOSYLASE-RELATED"/>
    <property type="match status" value="1"/>
</dbReference>
<keyword evidence="4" id="KW-1185">Reference proteome</keyword>
<evidence type="ECO:0000313" key="3">
    <source>
        <dbReference type="EMBL" id="RDW21611.1"/>
    </source>
</evidence>
<dbReference type="SUPFAM" id="SSF53955">
    <property type="entry name" value="Lysozyme-like"/>
    <property type="match status" value="1"/>
</dbReference>
<feature type="domain" description="Transglycosylase SLT" evidence="2">
    <location>
        <begin position="91"/>
        <end position="195"/>
    </location>
</feature>
<evidence type="ECO:0000259" key="2">
    <source>
        <dbReference type="Pfam" id="PF01464"/>
    </source>
</evidence>
<dbReference type="Pfam" id="PF01464">
    <property type="entry name" value="SLT"/>
    <property type="match status" value="1"/>
</dbReference>
<accession>A0A3D8Q203</accession>
<dbReference type="Proteomes" id="UP000256520">
    <property type="component" value="Unassembled WGS sequence"/>
</dbReference>
<sequence>MEIRDLQQMIQYQALSAMTSTRASSSQNMNIVDISFKQLLQDKINTAMMLSTANSNSPAAMPAVYPMQTYAGQAAVNYSVPSGDINATISSVAGKYGIDEKLIHAVIKTESNYNASAQSHAGAQGLMQLMPATARSLGVLNSFDASQNIEGGTKYLSQMLNKYNGNLELALAAYNAGPGNVDKYQGIPPFNETQNYVKKVMNSYLV</sequence>
<dbReference type="CDD" id="cd00254">
    <property type="entry name" value="LT-like"/>
    <property type="match status" value="1"/>
</dbReference>
<dbReference type="PROSITE" id="PS00922">
    <property type="entry name" value="TRANSGLYCOSYLASE"/>
    <property type="match status" value="1"/>
</dbReference>
<dbReference type="GO" id="GO:0016020">
    <property type="term" value="C:membrane"/>
    <property type="evidence" value="ECO:0007669"/>
    <property type="project" value="InterPro"/>
</dbReference>
<dbReference type="RefSeq" id="WP_115748069.1">
    <property type="nucleotide sequence ID" value="NZ_PIOD01000002.1"/>
</dbReference>
<evidence type="ECO:0000313" key="4">
    <source>
        <dbReference type="Proteomes" id="UP000256520"/>
    </source>
</evidence>
<dbReference type="GO" id="GO:0000270">
    <property type="term" value="P:peptidoglycan metabolic process"/>
    <property type="evidence" value="ECO:0007669"/>
    <property type="project" value="InterPro"/>
</dbReference>
<reference evidence="4" key="1">
    <citation type="submission" date="2017-11" db="EMBL/GenBank/DDBJ databases">
        <authorList>
            <person name="Zhu W."/>
        </authorList>
    </citation>
    <scope>NUCLEOTIDE SEQUENCE [LARGE SCALE GENOMIC DNA]</scope>
    <source>
        <strain evidence="4">CAU 1051</strain>
    </source>
</reference>
<dbReference type="Gene3D" id="1.10.530.10">
    <property type="match status" value="1"/>
</dbReference>
<comment type="caution">
    <text evidence="3">The sequence shown here is derived from an EMBL/GenBank/DDBJ whole genome shotgun (WGS) entry which is preliminary data.</text>
</comment>
<dbReference type="InterPro" id="IPR023346">
    <property type="entry name" value="Lysozyme-like_dom_sf"/>
</dbReference>
<dbReference type="AlphaFoldDB" id="A0A3D8Q203"/>
<gene>
    <name evidence="3" type="ORF">CWR45_01685</name>
</gene>
<protein>
    <submittedName>
        <fullName evidence="3">Lytic transglycosylase</fullName>
    </submittedName>
</protein>
<proteinExistence type="inferred from homology"/>
<name>A0A3D8Q203_9BACI</name>
<dbReference type="EMBL" id="PIOD01000002">
    <property type="protein sequence ID" value="RDW21611.1"/>
    <property type="molecule type" value="Genomic_DNA"/>
</dbReference>
<dbReference type="GO" id="GO:0008933">
    <property type="term" value="F:peptidoglycan lytic transglycosylase activity"/>
    <property type="evidence" value="ECO:0007669"/>
    <property type="project" value="InterPro"/>
</dbReference>
<dbReference type="OrthoDB" id="9815002at2"/>
<organism evidence="3 4">
    <name type="scientific">Oceanobacillus chungangensis</name>
    <dbReference type="NCBI Taxonomy" id="1229152"/>
    <lineage>
        <taxon>Bacteria</taxon>
        <taxon>Bacillati</taxon>
        <taxon>Bacillota</taxon>
        <taxon>Bacilli</taxon>
        <taxon>Bacillales</taxon>
        <taxon>Bacillaceae</taxon>
        <taxon>Oceanobacillus</taxon>
    </lineage>
</organism>
<comment type="similarity">
    <text evidence="1">Belongs to the transglycosylase Slt family.</text>
</comment>
<evidence type="ECO:0000256" key="1">
    <source>
        <dbReference type="ARBA" id="ARBA00007734"/>
    </source>
</evidence>
<dbReference type="PANTHER" id="PTHR37423:SF2">
    <property type="entry name" value="MEMBRANE-BOUND LYTIC MUREIN TRANSGLYCOSYLASE C"/>
    <property type="match status" value="1"/>
</dbReference>
<dbReference type="InterPro" id="IPR008258">
    <property type="entry name" value="Transglycosylase_SLT_dom_1"/>
</dbReference>